<dbReference type="GO" id="GO:0006744">
    <property type="term" value="P:ubiquinone biosynthetic process"/>
    <property type="evidence" value="ECO:0007669"/>
    <property type="project" value="UniProtKB-UniRule"/>
</dbReference>
<dbReference type="UniPathway" id="UPA00232"/>
<dbReference type="Proteomes" id="UP000076848">
    <property type="component" value="Unassembled WGS sequence"/>
</dbReference>
<name>A0A157SH59_9BORD</name>
<keyword evidence="4 9" id="KW-0479">Metal-binding</keyword>
<comment type="catalytic activity">
    <reaction evidence="9">
        <text>a 5-methoxy-2-methyl-3-(all-trans-polyprenyl)benzene-1,4-diol + AH2 + O2 = a 3-demethylubiquinol + A + H2O</text>
        <dbReference type="Rhea" id="RHEA:50908"/>
        <dbReference type="Rhea" id="RHEA-COMP:10859"/>
        <dbReference type="Rhea" id="RHEA-COMP:10914"/>
        <dbReference type="ChEBI" id="CHEBI:13193"/>
        <dbReference type="ChEBI" id="CHEBI:15377"/>
        <dbReference type="ChEBI" id="CHEBI:15379"/>
        <dbReference type="ChEBI" id="CHEBI:17499"/>
        <dbReference type="ChEBI" id="CHEBI:84167"/>
        <dbReference type="ChEBI" id="CHEBI:84422"/>
        <dbReference type="EC" id="1.14.99.60"/>
    </reaction>
</comment>
<dbReference type="Pfam" id="PF03232">
    <property type="entry name" value="COQ7"/>
    <property type="match status" value="1"/>
</dbReference>
<evidence type="ECO:0000256" key="6">
    <source>
        <dbReference type="ARBA" id="ARBA00023004"/>
    </source>
</evidence>
<dbReference type="OrthoDB" id="5192789at2"/>
<dbReference type="GO" id="GO:0008682">
    <property type="term" value="F:3-demethoxyubiquinol 3-hydroxylase activity"/>
    <property type="evidence" value="ECO:0007669"/>
    <property type="project" value="UniProtKB-EC"/>
</dbReference>
<comment type="similarity">
    <text evidence="9">Belongs to the COQ7 family.</text>
</comment>
<feature type="binding site" evidence="9">
    <location>
        <position position="102"/>
    </location>
    <ligand>
        <name>Fe cation</name>
        <dbReference type="ChEBI" id="CHEBI:24875"/>
        <label>2</label>
    </ligand>
</feature>
<evidence type="ECO:0000256" key="2">
    <source>
        <dbReference type="ARBA" id="ARBA00022475"/>
    </source>
</evidence>
<comment type="cofactor">
    <cofactor evidence="9">
        <name>Fe cation</name>
        <dbReference type="ChEBI" id="CHEBI:24875"/>
    </cofactor>
    <text evidence="9">Binds 2 iron ions per subunit.</text>
</comment>
<keyword evidence="7 9" id="KW-0503">Monooxygenase</keyword>
<feature type="binding site" evidence="9">
    <location>
        <position position="186"/>
    </location>
    <ligand>
        <name>Fe cation</name>
        <dbReference type="ChEBI" id="CHEBI:24875"/>
        <label>2</label>
    </ligand>
</feature>
<feature type="binding site" evidence="9">
    <location>
        <position position="102"/>
    </location>
    <ligand>
        <name>Fe cation</name>
        <dbReference type="ChEBI" id="CHEBI:24875"/>
        <label>1</label>
    </ligand>
</feature>
<dbReference type="InterPro" id="IPR009078">
    <property type="entry name" value="Ferritin-like_SF"/>
</dbReference>
<dbReference type="EC" id="1.14.99.60" evidence="9"/>
<dbReference type="Gene3D" id="1.20.1260.10">
    <property type="match status" value="1"/>
</dbReference>
<organism evidence="10 11">
    <name type="scientific">Bordetella ansorpii</name>
    <dbReference type="NCBI Taxonomy" id="288768"/>
    <lineage>
        <taxon>Bacteria</taxon>
        <taxon>Pseudomonadati</taxon>
        <taxon>Pseudomonadota</taxon>
        <taxon>Betaproteobacteria</taxon>
        <taxon>Burkholderiales</taxon>
        <taxon>Alcaligenaceae</taxon>
        <taxon>Bordetella</taxon>
    </lineage>
</organism>
<evidence type="ECO:0000256" key="3">
    <source>
        <dbReference type="ARBA" id="ARBA00022688"/>
    </source>
</evidence>
<protein>
    <recommendedName>
        <fullName evidence="9">3-demethoxyubiquinol 3-hydroxylase</fullName>
        <shortName evidence="9">DMQ hydroxylase</shortName>
        <ecNumber evidence="9">1.14.99.60</ecNumber>
    </recommendedName>
    <alternativeName>
        <fullName evidence="9">2-nonaprenyl-3-methyl-6-methoxy-1,4-benzoquinol hydroxylase</fullName>
    </alternativeName>
</protein>
<dbReference type="InterPro" id="IPR012347">
    <property type="entry name" value="Ferritin-like"/>
</dbReference>
<evidence type="ECO:0000256" key="4">
    <source>
        <dbReference type="ARBA" id="ARBA00022723"/>
    </source>
</evidence>
<reference evidence="10 11" key="1">
    <citation type="submission" date="2016-04" db="EMBL/GenBank/DDBJ databases">
        <authorList>
            <consortium name="Pathogen Informatics"/>
        </authorList>
    </citation>
    <scope>NUCLEOTIDE SEQUENCE [LARGE SCALE GENOMIC DNA]</scope>
    <source>
        <strain evidence="10 11">H050680373</strain>
    </source>
</reference>
<dbReference type="InterPro" id="IPR047809">
    <property type="entry name" value="COQ7_proteobact"/>
</dbReference>
<dbReference type="GO" id="GO:0046872">
    <property type="term" value="F:metal ion binding"/>
    <property type="evidence" value="ECO:0007669"/>
    <property type="project" value="UniProtKB-KW"/>
</dbReference>
<evidence type="ECO:0000256" key="1">
    <source>
        <dbReference type="ARBA" id="ARBA00004749"/>
    </source>
</evidence>
<evidence type="ECO:0000256" key="9">
    <source>
        <dbReference type="HAMAP-Rule" id="MF_01658"/>
    </source>
</evidence>
<dbReference type="GO" id="GO:0005886">
    <property type="term" value="C:plasma membrane"/>
    <property type="evidence" value="ECO:0007669"/>
    <property type="project" value="UniProtKB-SubCell"/>
</dbReference>
<sequence>MSAPFLPAPFFARRAGPLDALLGEADRALRVLSRAATASRPYPADAPEAADTLDERERRHAAGLMRVNHVGEVCAQALYRGQAVACRDEAARNLMHSAAAEEVDHLAWCDRRLRELDSRPSLLNPLWYAGSFALGVLASAAGAPRNLGFMAETERQVEEHLDSHLRTLPEQDRRSRQIVRQMRDEEAAHRASAERAGGVALPAPVRGAMRAMSKVMTRTAYWI</sequence>
<feature type="binding site" evidence="9">
    <location>
        <position position="154"/>
    </location>
    <ligand>
        <name>Fe cation</name>
        <dbReference type="ChEBI" id="CHEBI:24875"/>
        <label>2</label>
    </ligand>
</feature>
<gene>
    <name evidence="9 10" type="primary">coq7</name>
    <name evidence="10" type="ORF">SAMEA3906486_02709</name>
</gene>
<dbReference type="InterPro" id="IPR011566">
    <property type="entry name" value="Ubq_synth_Coq7"/>
</dbReference>
<feature type="binding site" evidence="9">
    <location>
        <position position="189"/>
    </location>
    <ligand>
        <name>Fe cation</name>
        <dbReference type="ChEBI" id="CHEBI:24875"/>
        <label>2</label>
    </ligand>
</feature>
<keyword evidence="6 9" id="KW-0408">Iron</keyword>
<comment type="subcellular location">
    <subcellularLocation>
        <location evidence="9">Cell membrane</location>
        <topology evidence="9">Peripheral membrane protein</topology>
    </subcellularLocation>
</comment>
<dbReference type="PANTHER" id="PTHR11237">
    <property type="entry name" value="COENZYME Q10 BIOSYNTHESIS PROTEIN 7"/>
    <property type="match status" value="1"/>
</dbReference>
<feature type="binding site" evidence="9">
    <location>
        <position position="72"/>
    </location>
    <ligand>
        <name>Fe cation</name>
        <dbReference type="ChEBI" id="CHEBI:24875"/>
        <label>1</label>
    </ligand>
</feature>
<comment type="pathway">
    <text evidence="1 9">Cofactor biosynthesis; ubiquinone biosynthesis.</text>
</comment>
<keyword evidence="11" id="KW-1185">Reference proteome</keyword>
<dbReference type="CDD" id="cd01042">
    <property type="entry name" value="DMQH"/>
    <property type="match status" value="1"/>
</dbReference>
<keyword evidence="3 9" id="KW-0831">Ubiquinone biosynthesis</keyword>
<proteinExistence type="inferred from homology"/>
<dbReference type="PANTHER" id="PTHR11237:SF4">
    <property type="entry name" value="5-DEMETHOXYUBIQUINONE HYDROXYLASE, MITOCHONDRIAL"/>
    <property type="match status" value="1"/>
</dbReference>
<keyword evidence="2 9" id="KW-1003">Cell membrane</keyword>
<keyword evidence="10" id="KW-0830">Ubiquinone</keyword>
<dbReference type="NCBIfam" id="NF033656">
    <property type="entry name" value="DMQ_monoox_COQ7"/>
    <property type="match status" value="1"/>
</dbReference>
<evidence type="ECO:0000256" key="8">
    <source>
        <dbReference type="ARBA" id="ARBA00023136"/>
    </source>
</evidence>
<keyword evidence="5 9" id="KW-0560">Oxidoreductase</keyword>
<dbReference type="RefSeq" id="WP_066127793.1">
    <property type="nucleotide sequence ID" value="NZ_FKIF01000006.1"/>
</dbReference>
<comment type="function">
    <text evidence="9">Catalyzes the hydroxylation of 2-nonaprenyl-3-methyl-6-methoxy-1,4-benzoquinol during ubiquinone biosynthesis.</text>
</comment>
<dbReference type="HAMAP" id="MF_01658">
    <property type="entry name" value="COQ7"/>
    <property type="match status" value="1"/>
</dbReference>
<dbReference type="EMBL" id="FKIF01000006">
    <property type="protein sequence ID" value="SAI69788.1"/>
    <property type="molecule type" value="Genomic_DNA"/>
</dbReference>
<evidence type="ECO:0000313" key="10">
    <source>
        <dbReference type="EMBL" id="SAI69788.1"/>
    </source>
</evidence>
<feature type="binding site" evidence="9">
    <location>
        <position position="105"/>
    </location>
    <ligand>
        <name>Fe cation</name>
        <dbReference type="ChEBI" id="CHEBI:24875"/>
        <label>1</label>
    </ligand>
</feature>
<dbReference type="AlphaFoldDB" id="A0A157SH59"/>
<feature type="binding site" evidence="9">
    <location>
        <position position="186"/>
    </location>
    <ligand>
        <name>Fe cation</name>
        <dbReference type="ChEBI" id="CHEBI:24875"/>
        <label>1</label>
    </ligand>
</feature>
<dbReference type="SUPFAM" id="SSF47240">
    <property type="entry name" value="Ferritin-like"/>
    <property type="match status" value="1"/>
</dbReference>
<dbReference type="STRING" id="288768.SAMEA3906486_02709"/>
<accession>A0A157SH59</accession>
<evidence type="ECO:0000256" key="7">
    <source>
        <dbReference type="ARBA" id="ARBA00023033"/>
    </source>
</evidence>
<keyword evidence="8 9" id="KW-0472">Membrane</keyword>
<evidence type="ECO:0000256" key="5">
    <source>
        <dbReference type="ARBA" id="ARBA00023002"/>
    </source>
</evidence>
<evidence type="ECO:0000313" key="11">
    <source>
        <dbReference type="Proteomes" id="UP000076848"/>
    </source>
</evidence>